<feature type="compositionally biased region" description="Polar residues" evidence="1">
    <location>
        <begin position="78"/>
        <end position="101"/>
    </location>
</feature>
<sequence length="204" mass="22878">WLKQMNFYGASLLQNIPDHIDIEQIIKKIGNPQEHVYQLSSKLAAVETELKELHQSLENSKKEPYRLPDSIKIGTVSAPPSSTMSTKQTECQDNPFNPALNTQEQLEPNDVIQSQPLKQTLLSCDTTDSHDNSRSTDNDNPLSHTSNTTPSLSPSLLLPPPPKKKVIGPSLPIRKEPTDKKEDDNQWQEDDNYASWLPPEGLCD</sequence>
<evidence type="ECO:0000256" key="1">
    <source>
        <dbReference type="SAM" id="MobiDB-lite"/>
    </source>
</evidence>
<evidence type="ECO:0000313" key="2">
    <source>
        <dbReference type="EnsemblMetazoa" id="Aqu2.1.36002_001"/>
    </source>
</evidence>
<protein>
    <submittedName>
        <fullName evidence="2">Uncharacterized protein</fullName>
    </submittedName>
</protein>
<accession>A0A1X7V912</accession>
<proteinExistence type="predicted"/>
<dbReference type="OrthoDB" id="433755at2759"/>
<dbReference type="EnsemblMetazoa" id="Aqu2.1.36002_001">
    <property type="protein sequence ID" value="Aqu2.1.36002_001"/>
    <property type="gene ID" value="Aqu2.1.36002"/>
</dbReference>
<organism evidence="2">
    <name type="scientific">Amphimedon queenslandica</name>
    <name type="common">Sponge</name>
    <dbReference type="NCBI Taxonomy" id="400682"/>
    <lineage>
        <taxon>Eukaryota</taxon>
        <taxon>Metazoa</taxon>
        <taxon>Porifera</taxon>
        <taxon>Demospongiae</taxon>
        <taxon>Heteroscleromorpha</taxon>
        <taxon>Haplosclerida</taxon>
        <taxon>Niphatidae</taxon>
        <taxon>Amphimedon</taxon>
    </lineage>
</organism>
<reference evidence="2" key="1">
    <citation type="submission" date="2017-05" db="UniProtKB">
        <authorList>
            <consortium name="EnsemblMetazoa"/>
        </authorList>
    </citation>
    <scope>IDENTIFICATION</scope>
</reference>
<feature type="compositionally biased region" description="Basic and acidic residues" evidence="1">
    <location>
        <begin position="127"/>
        <end position="137"/>
    </location>
</feature>
<feature type="region of interest" description="Disordered" evidence="1">
    <location>
        <begin position="56"/>
        <end position="101"/>
    </location>
</feature>
<feature type="compositionally biased region" description="Low complexity" evidence="1">
    <location>
        <begin position="141"/>
        <end position="156"/>
    </location>
</feature>
<feature type="region of interest" description="Disordered" evidence="1">
    <location>
        <begin position="123"/>
        <end position="204"/>
    </location>
</feature>
<dbReference type="InParanoid" id="A0A1X7V912"/>
<dbReference type="AlphaFoldDB" id="A0A1X7V912"/>
<feature type="compositionally biased region" description="Basic and acidic residues" evidence="1">
    <location>
        <begin position="56"/>
        <end position="66"/>
    </location>
</feature>
<feature type="compositionally biased region" description="Basic and acidic residues" evidence="1">
    <location>
        <begin position="173"/>
        <end position="184"/>
    </location>
</feature>
<name>A0A1X7V912_AMPQE</name>